<evidence type="ECO:0000313" key="2">
    <source>
        <dbReference type="EMBL" id="KAG5189989.1"/>
    </source>
</evidence>
<feature type="region of interest" description="Disordered" evidence="1">
    <location>
        <begin position="1"/>
        <end position="28"/>
    </location>
</feature>
<keyword evidence="3" id="KW-1185">Reference proteome</keyword>
<accession>A0A835ZCR3</accession>
<gene>
    <name evidence="2" type="ORF">JKP88DRAFT_267093</name>
</gene>
<sequence length="455" mass="48851">MTIERHVPDSTCIDSTGGEPNLQVPPTNTDQCILKRTTVNQEQQMHADADAARAVAAALAAAEERAAAVLAAQRAAEDVRIDLLECTEKYKALQQRIQEVFDDMAAKTAIMRQQKAEATATATKLRNDLLTQRTAAAAEQIQTAWKPDLPAVRATVLQQPTAQLVLAGSTDLAAFGDGSSSQVEVGKNPYDLDSGEEPAAAVRTRSPRRNGAAAVETGPAAGTGSVSDSGEVPKELPVPAPVAGAEAEAEAAAAAATAAAAVEEEEKHSSKPDEPALVRKRKREREGLTAGDAARGGKPKIDQPGDSKPTIGQPGDSTALASYTITKSNVLNKGCVKYLEFVLWYIGNCGGPDGAFDVKRTKAQIKEDMMNFNVWSHRDQCRYYSALTSKNKSYAFSTEPVFKNIGSEGEEHVLNKAWYEGRNTPRHGDKTGVIDRYVAKWPVRLDRWPPADSEQ</sequence>
<organism evidence="2 3">
    <name type="scientific">Tribonema minus</name>
    <dbReference type="NCBI Taxonomy" id="303371"/>
    <lineage>
        <taxon>Eukaryota</taxon>
        <taxon>Sar</taxon>
        <taxon>Stramenopiles</taxon>
        <taxon>Ochrophyta</taxon>
        <taxon>PX clade</taxon>
        <taxon>Xanthophyceae</taxon>
        <taxon>Tribonematales</taxon>
        <taxon>Tribonemataceae</taxon>
        <taxon>Tribonema</taxon>
    </lineage>
</organism>
<dbReference type="AlphaFoldDB" id="A0A835ZCR3"/>
<feature type="compositionally biased region" description="Low complexity" evidence="1">
    <location>
        <begin position="241"/>
        <end position="261"/>
    </location>
</feature>
<protein>
    <submittedName>
        <fullName evidence="2">Uncharacterized protein</fullName>
    </submittedName>
</protein>
<proteinExistence type="predicted"/>
<dbReference type="EMBL" id="JAFCMP010000041">
    <property type="protein sequence ID" value="KAG5189989.1"/>
    <property type="molecule type" value="Genomic_DNA"/>
</dbReference>
<feature type="compositionally biased region" description="Basic and acidic residues" evidence="1">
    <location>
        <begin position="265"/>
        <end position="277"/>
    </location>
</feature>
<dbReference type="Proteomes" id="UP000664859">
    <property type="component" value="Unassembled WGS sequence"/>
</dbReference>
<name>A0A835ZCR3_9STRA</name>
<evidence type="ECO:0000256" key="1">
    <source>
        <dbReference type="SAM" id="MobiDB-lite"/>
    </source>
</evidence>
<comment type="caution">
    <text evidence="2">The sequence shown here is derived from an EMBL/GenBank/DDBJ whole genome shotgun (WGS) entry which is preliminary data.</text>
</comment>
<evidence type="ECO:0000313" key="3">
    <source>
        <dbReference type="Proteomes" id="UP000664859"/>
    </source>
</evidence>
<feature type="region of interest" description="Disordered" evidence="1">
    <location>
        <begin position="176"/>
        <end position="317"/>
    </location>
</feature>
<reference evidence="2" key="1">
    <citation type="submission" date="2021-02" db="EMBL/GenBank/DDBJ databases">
        <title>First Annotated Genome of the Yellow-green Alga Tribonema minus.</title>
        <authorList>
            <person name="Mahan K.M."/>
        </authorList>
    </citation>
    <scope>NUCLEOTIDE SEQUENCE</scope>
    <source>
        <strain evidence="2">UTEX B ZZ1240</strain>
    </source>
</reference>